<dbReference type="EMBL" id="CABD030035596">
    <property type="status" value="NOT_ANNOTATED_CDS"/>
    <property type="molecule type" value="Genomic_DNA"/>
</dbReference>
<dbReference type="GO" id="GO:0016757">
    <property type="term" value="F:glycosyltransferase activity"/>
    <property type="evidence" value="ECO:0007669"/>
    <property type="project" value="UniProtKB-ARBA"/>
</dbReference>
<protein>
    <submittedName>
        <fullName evidence="1">UDP-GlcNAc:betaGal beta-1,3-N-acetylglucosaminyltransferase like 1</fullName>
    </submittedName>
</protein>
<dbReference type="Bgee" id="ENSGGOG00000043843">
    <property type="expression patterns" value="Expressed in cerebellum and 6 other cell types or tissues"/>
</dbReference>
<dbReference type="Proteomes" id="UP000001519">
    <property type="component" value="Chromosome 5"/>
</dbReference>
<dbReference type="EMBL" id="CABD030035588">
    <property type="status" value="NOT_ANNOTATED_CDS"/>
    <property type="molecule type" value="Genomic_DNA"/>
</dbReference>
<dbReference type="GeneTree" id="ENSGT00390000006933"/>
<dbReference type="EMBL" id="CABD030035592">
    <property type="status" value="NOT_ANNOTATED_CDS"/>
    <property type="molecule type" value="Genomic_DNA"/>
</dbReference>
<name>A0A2I2ZUP4_GORGO</name>
<sequence>LPGDSQSLLGIGICVHLWGPWPAYHPLLHRRTTIWTHRVRFLEEQALPRWAAFTIWNAGKQGRRLYRSLTASSQRKVVAFCDVDENKIRKGFYCHEDSQERPKPRIPILHFRAARPPFVICVKLDLTGGAFEDNLRSLHLQEGQDFLHFS</sequence>
<dbReference type="EMBL" id="CABD030035593">
    <property type="status" value="NOT_ANNOTATED_CDS"/>
    <property type="molecule type" value="Genomic_DNA"/>
</dbReference>
<dbReference type="EMBL" id="CABD030035591">
    <property type="status" value="NOT_ANNOTATED_CDS"/>
    <property type="molecule type" value="Genomic_DNA"/>
</dbReference>
<reference evidence="1" key="3">
    <citation type="submission" date="2025-08" db="UniProtKB">
        <authorList>
            <consortium name="Ensembl"/>
        </authorList>
    </citation>
    <scope>IDENTIFICATION</scope>
</reference>
<reference evidence="1" key="4">
    <citation type="submission" date="2025-09" db="UniProtKB">
        <authorList>
            <consortium name="Ensembl"/>
        </authorList>
    </citation>
    <scope>IDENTIFICATION</scope>
</reference>
<keyword evidence="2" id="KW-1185">Reference proteome</keyword>
<reference evidence="2" key="1">
    <citation type="submission" date="2011-05" db="EMBL/GenBank/DDBJ databases">
        <title>Insights into the evolution of the great apes provided by the gorilla genome.</title>
        <authorList>
            <person name="Scally A."/>
        </authorList>
    </citation>
    <scope>NUCLEOTIDE SEQUENCE [LARGE SCALE GENOMIC DNA]</scope>
</reference>
<dbReference type="PANTHER" id="PTHR22916:SF3">
    <property type="entry name" value="UDP-GLCNAC:BETAGAL BETA-1,3-N-ACETYLGLUCOSAMINYLTRANSFERASE-LIKE PROTEIN 1"/>
    <property type="match status" value="1"/>
</dbReference>
<reference evidence="1 2" key="2">
    <citation type="journal article" date="2012" name="Nature">
        <title>Insights into hominid evolution from the gorilla genome sequence.</title>
        <authorList>
            <person name="Scally A."/>
            <person name="Dutheil J.Y."/>
            <person name="Hillier L.W."/>
            <person name="Jordan G.E."/>
            <person name="Goodhead I."/>
            <person name="Herrero J."/>
            <person name="Hobolth A."/>
            <person name="Lappalainen T."/>
            <person name="Mailund T."/>
            <person name="Marques-Bonet T."/>
            <person name="McCarthy S."/>
            <person name="Montgomery S.H."/>
            <person name="Schwalie P.C."/>
            <person name="Tang Y.A."/>
            <person name="Ward M.C."/>
            <person name="Xue Y."/>
            <person name="Yngvadottir B."/>
            <person name="Alkan C."/>
            <person name="Andersen L.N."/>
            <person name="Ayub Q."/>
            <person name="Ball E.V."/>
            <person name="Beal K."/>
            <person name="Bradley B.J."/>
            <person name="Chen Y."/>
            <person name="Clee C.M."/>
            <person name="Fitzgerald S."/>
            <person name="Graves T.A."/>
            <person name="Gu Y."/>
            <person name="Heath P."/>
            <person name="Heger A."/>
            <person name="Karakoc E."/>
            <person name="Kolb-Kokocinski A."/>
            <person name="Laird G.K."/>
            <person name="Lunter G."/>
            <person name="Meader S."/>
            <person name="Mort M."/>
            <person name="Mullikin J.C."/>
            <person name="Munch K."/>
            <person name="O'Connor T.D."/>
            <person name="Phillips A.D."/>
            <person name="Prado-Martinez J."/>
            <person name="Rogers A.S."/>
            <person name="Sajjadian S."/>
            <person name="Schmidt D."/>
            <person name="Shaw K."/>
            <person name="Simpson J.T."/>
            <person name="Stenson P.D."/>
            <person name="Turner D.J."/>
            <person name="Vigilant L."/>
            <person name="Vilella A.J."/>
            <person name="Whitener W."/>
            <person name="Zhu B."/>
            <person name="Cooper D.N."/>
            <person name="de Jong P."/>
            <person name="Dermitzakis E.T."/>
            <person name="Eichler E.E."/>
            <person name="Flicek P."/>
            <person name="Goldman N."/>
            <person name="Mundy N.I."/>
            <person name="Ning Z."/>
            <person name="Odom D.T."/>
            <person name="Ponting C.P."/>
            <person name="Quail M.A."/>
            <person name="Ryder O.A."/>
            <person name="Searle S.M."/>
            <person name="Warren W.C."/>
            <person name="Wilson R.K."/>
            <person name="Schierup M.H."/>
            <person name="Rogers J."/>
            <person name="Tyler-Smith C."/>
            <person name="Durbin R."/>
        </authorList>
    </citation>
    <scope>NUCLEOTIDE SEQUENCE [LARGE SCALE GENOMIC DNA]</scope>
</reference>
<dbReference type="Ensembl" id="ENSGGOT00000046378.1">
    <property type="protein sequence ID" value="ENSGGOP00000050867.1"/>
    <property type="gene ID" value="ENSGGOG00000043843.1"/>
</dbReference>
<evidence type="ECO:0000313" key="2">
    <source>
        <dbReference type="Proteomes" id="UP000001519"/>
    </source>
</evidence>
<proteinExistence type="predicted"/>
<organism evidence="1 2">
    <name type="scientific">Gorilla gorilla gorilla</name>
    <name type="common">Western lowland gorilla</name>
    <dbReference type="NCBI Taxonomy" id="9595"/>
    <lineage>
        <taxon>Eukaryota</taxon>
        <taxon>Metazoa</taxon>
        <taxon>Chordata</taxon>
        <taxon>Craniata</taxon>
        <taxon>Vertebrata</taxon>
        <taxon>Euteleostomi</taxon>
        <taxon>Mammalia</taxon>
        <taxon>Eutheria</taxon>
        <taxon>Euarchontoglires</taxon>
        <taxon>Primates</taxon>
        <taxon>Haplorrhini</taxon>
        <taxon>Catarrhini</taxon>
        <taxon>Hominidae</taxon>
        <taxon>Gorilla</taxon>
    </lineage>
</organism>
<dbReference type="EMBL" id="CABD030035589">
    <property type="status" value="NOT_ANNOTATED_CDS"/>
    <property type="molecule type" value="Genomic_DNA"/>
</dbReference>
<dbReference type="PANTHER" id="PTHR22916">
    <property type="entry name" value="GLYCOSYLTRANSFERASE"/>
    <property type="match status" value="1"/>
</dbReference>
<dbReference type="AlphaFoldDB" id="A0A2I2ZUP4"/>
<evidence type="ECO:0000313" key="1">
    <source>
        <dbReference type="Ensembl" id="ENSGGOP00000050867.1"/>
    </source>
</evidence>
<dbReference type="EMBL" id="CABD030035595">
    <property type="status" value="NOT_ANNOTATED_CDS"/>
    <property type="molecule type" value="Genomic_DNA"/>
</dbReference>
<dbReference type="EMBL" id="CABD030035594">
    <property type="status" value="NOT_ANNOTATED_CDS"/>
    <property type="molecule type" value="Genomic_DNA"/>
</dbReference>
<dbReference type="EMBL" id="CABD030035587">
    <property type="status" value="NOT_ANNOTATED_CDS"/>
    <property type="molecule type" value="Genomic_DNA"/>
</dbReference>
<dbReference type="EMBL" id="CABD030035590">
    <property type="status" value="NOT_ANNOTATED_CDS"/>
    <property type="molecule type" value="Genomic_DNA"/>
</dbReference>
<accession>A0A2I2ZUP4</accession>